<keyword evidence="3" id="KW-0521">NADP</keyword>
<comment type="caution">
    <text evidence="6">The sequence shown here is derived from an EMBL/GenBank/DDBJ whole genome shotgun (WGS) entry which is preliminary data.</text>
</comment>
<dbReference type="FunFam" id="3.40.50.720:FF:000301">
    <property type="entry name" value="Hydroxysteroid dehydrogenase like 2"/>
    <property type="match status" value="1"/>
</dbReference>
<sequence>MPNLAGKTLFITGASRGIGLAIALRAARDGANIVIAAKSGVPNPKLPGTIHTAAAEVEAAGGKALALKVDIREEDQVHAAVAQAVERFGGIDIVVNNASAIWLAGTEDTPMKRFDLMHQVNTRGTFMVTQACLPYLKKASNPHVLMLSPPPNLDPKWFAPHTAYTIAKYGMSLCVLGMSAELAPLGIAVNALWPRTVIATAAIAMIDGVKPEHCRRPEIVADAAHALLIQPARDCTGRFAIDEDVLREAGIRDFDTYAYKLGAPLLPDLFLN</sequence>
<dbReference type="Pfam" id="PF00106">
    <property type="entry name" value="adh_short"/>
    <property type="match status" value="1"/>
</dbReference>
<dbReference type="PRINTS" id="PR00081">
    <property type="entry name" value="GDHRDH"/>
</dbReference>
<dbReference type="InterPro" id="IPR036291">
    <property type="entry name" value="NAD(P)-bd_dom_sf"/>
</dbReference>
<dbReference type="Gene3D" id="3.40.50.720">
    <property type="entry name" value="NAD(P)-binding Rossmann-like Domain"/>
    <property type="match status" value="1"/>
</dbReference>
<reference evidence="6 7" key="1">
    <citation type="submission" date="2018-07" db="EMBL/GenBank/DDBJ databases">
        <title>Dyella monticola sp. nov. and Dyella psychrodurans sp. nov. isolated from monsoon evergreen broad-leaved forest soil of Dinghu Mountain, China.</title>
        <authorList>
            <person name="Gao Z."/>
            <person name="Qiu L."/>
        </authorList>
    </citation>
    <scope>NUCLEOTIDE SEQUENCE [LARGE SCALE GENOMIC DNA]</scope>
    <source>
        <strain evidence="6 7">4G-K06</strain>
    </source>
</reference>
<evidence type="ECO:0000313" key="7">
    <source>
        <dbReference type="Proteomes" id="UP000254258"/>
    </source>
</evidence>
<protein>
    <submittedName>
        <fullName evidence="6">NAD(P)-dependent oxidoreductase</fullName>
    </submittedName>
</protein>
<evidence type="ECO:0000256" key="4">
    <source>
        <dbReference type="ARBA" id="ARBA00023002"/>
    </source>
</evidence>
<dbReference type="NCBIfam" id="NF006133">
    <property type="entry name" value="PRK08278.1"/>
    <property type="match status" value="1"/>
</dbReference>
<dbReference type="Proteomes" id="UP000254258">
    <property type="component" value="Unassembled WGS sequence"/>
</dbReference>
<comment type="subcellular location">
    <subcellularLocation>
        <location evidence="1">Peroxisome</location>
    </subcellularLocation>
</comment>
<dbReference type="InterPro" id="IPR051935">
    <property type="entry name" value="HSDL2"/>
</dbReference>
<dbReference type="OrthoDB" id="9810935at2"/>
<dbReference type="PANTHER" id="PTHR42808">
    <property type="entry name" value="HYDROXYSTEROID DEHYDROGENASE-LIKE PROTEIN 2"/>
    <property type="match status" value="1"/>
</dbReference>
<evidence type="ECO:0000256" key="3">
    <source>
        <dbReference type="ARBA" id="ARBA00022857"/>
    </source>
</evidence>
<evidence type="ECO:0000256" key="1">
    <source>
        <dbReference type="ARBA" id="ARBA00004275"/>
    </source>
</evidence>
<dbReference type="AlphaFoldDB" id="A0A370WVQ1"/>
<dbReference type="PANTHER" id="PTHR42808:SF3">
    <property type="entry name" value="HYDROXYSTEROID DEHYDROGENASE-LIKE PROTEIN 2"/>
    <property type="match status" value="1"/>
</dbReference>
<dbReference type="SUPFAM" id="SSF51735">
    <property type="entry name" value="NAD(P)-binding Rossmann-fold domains"/>
    <property type="match status" value="1"/>
</dbReference>
<name>A0A370WVQ1_9GAMM</name>
<proteinExistence type="inferred from homology"/>
<keyword evidence="4" id="KW-0560">Oxidoreductase</keyword>
<dbReference type="RefSeq" id="WP_115496266.1">
    <property type="nucleotide sequence ID" value="NZ_QRBE01000009.1"/>
</dbReference>
<evidence type="ECO:0000256" key="5">
    <source>
        <dbReference type="ARBA" id="ARBA00023140"/>
    </source>
</evidence>
<evidence type="ECO:0000313" key="6">
    <source>
        <dbReference type="EMBL" id="RDS80097.1"/>
    </source>
</evidence>
<gene>
    <name evidence="6" type="ORF">DWU98_14380</name>
</gene>
<keyword evidence="7" id="KW-1185">Reference proteome</keyword>
<dbReference type="GO" id="GO:0016491">
    <property type="term" value="F:oxidoreductase activity"/>
    <property type="evidence" value="ECO:0007669"/>
    <property type="project" value="UniProtKB-KW"/>
</dbReference>
<keyword evidence="5" id="KW-0576">Peroxisome</keyword>
<evidence type="ECO:0000256" key="2">
    <source>
        <dbReference type="ARBA" id="ARBA00006484"/>
    </source>
</evidence>
<dbReference type="InterPro" id="IPR002347">
    <property type="entry name" value="SDR_fam"/>
</dbReference>
<organism evidence="6 7">
    <name type="scientific">Dyella monticola</name>
    <dbReference type="NCBI Taxonomy" id="1927958"/>
    <lineage>
        <taxon>Bacteria</taxon>
        <taxon>Pseudomonadati</taxon>
        <taxon>Pseudomonadota</taxon>
        <taxon>Gammaproteobacteria</taxon>
        <taxon>Lysobacterales</taxon>
        <taxon>Rhodanobacteraceae</taxon>
        <taxon>Dyella</taxon>
    </lineage>
</organism>
<comment type="similarity">
    <text evidence="2">Belongs to the short-chain dehydrogenases/reductases (SDR) family.</text>
</comment>
<accession>A0A370WVQ1</accession>
<dbReference type="EMBL" id="QRBE01000009">
    <property type="protein sequence ID" value="RDS80097.1"/>
    <property type="molecule type" value="Genomic_DNA"/>
</dbReference>